<dbReference type="SMART" id="SM00220">
    <property type="entry name" value="S_TKc"/>
    <property type="match status" value="1"/>
</dbReference>
<dbReference type="GO" id="GO:0004674">
    <property type="term" value="F:protein serine/threonine kinase activity"/>
    <property type="evidence" value="ECO:0007669"/>
    <property type="project" value="UniProtKB-KW"/>
</dbReference>
<dbReference type="Gene3D" id="1.10.510.10">
    <property type="entry name" value="Transferase(Phosphotransferase) domain 1"/>
    <property type="match status" value="1"/>
</dbReference>
<keyword evidence="13" id="KW-0812">Transmembrane</keyword>
<dbReference type="SUPFAM" id="SSF56112">
    <property type="entry name" value="Protein kinase-like (PK-like)"/>
    <property type="match status" value="1"/>
</dbReference>
<evidence type="ECO:0000256" key="7">
    <source>
        <dbReference type="ARBA" id="ARBA00022777"/>
    </source>
</evidence>
<dbReference type="Pfam" id="PF00069">
    <property type="entry name" value="Pkinase"/>
    <property type="match status" value="1"/>
</dbReference>
<keyword evidence="6 11" id="KW-0547">Nucleotide-binding</keyword>
<dbReference type="FunFam" id="1.10.510.10:FF:000021">
    <property type="entry name" value="Serine/threonine protein kinase"/>
    <property type="match status" value="1"/>
</dbReference>
<dbReference type="Pfam" id="PF13458">
    <property type="entry name" value="Peripla_BP_6"/>
    <property type="match status" value="1"/>
</dbReference>
<evidence type="ECO:0000256" key="2">
    <source>
        <dbReference type="ARBA" id="ARBA00012513"/>
    </source>
</evidence>
<keyword evidence="13" id="KW-1133">Transmembrane helix</keyword>
<dbReference type="InterPro" id="IPR017441">
    <property type="entry name" value="Protein_kinase_ATP_BS"/>
</dbReference>
<evidence type="ECO:0000259" key="14">
    <source>
        <dbReference type="PROSITE" id="PS50011"/>
    </source>
</evidence>
<sequence>MNEARGLGKIRTVSDEGFTDPLDGEETVDEFPPVNVEEEDTVDQFPPIDIKEIDKTVIGVDSSASKSAQDLAGPSAEKAAAWIGRKLGKYEITGLLGQGGMGVVYRAHDETIGRDVAIKLLPAELASDKNMLERFLAEARAAGRLTHPHIVSIHDIGQEGDVNYIVMELMTGGSADDHLETVGPYSPLQATRIIADACEGLMVAHASGLVHRDIKPANLLQSRHGTIKVADFGLAKRVVQQSHQLTQDGQLIGTPYFMSPEQCESKPVDLRSDIYSLGATYYTLLTGDHPYEDAGSIVQIMYAHCHADLLDPRDVDAKIPDKCAAIVQKSMAKKPEDRYQSAQEMLLDLKAITANSEKYGDTTVLSQEELERAHSSAKSPAGWQKIAFNSVMFLVTFLLLTLVPYYFWNGNQNQGAGPVPTPVSQAKALPASQGITADKIILGTSTAMTGANKELGNNMVMGMQACFKRINDEGGIGGRKIELVVKDDGYEPDQALENMHRLFEDDRIFAVIGNVGTPTAKATVPYANENQHLFFAPFTGAQALRRDPPDRYVFNLRASYADETAAMVHYFVEHERIAPDKIAVFAQNDSFGDDGFAGVAKALGKYKVQPENILRVGYDRNTTQISGAVEQLVQNQNQIEALIMVATFKPAALMVQQIKDRQLKIQTAAVSFVGSELLAQQFKEMGAKYAEGVIVTQVVPYYLSSATGVLRYRDAMKKYYPLSKPGFVSLEGYLAAECLVEGMKKLQASGKAFTTENLIDSLEQIKNLDLGIGPIINFGPSRHQASDRVWGTILGKDARYKELDLE</sequence>
<dbReference type="EMBL" id="CP037421">
    <property type="protein sequence ID" value="QDT26304.1"/>
    <property type="molecule type" value="Genomic_DNA"/>
</dbReference>
<dbReference type="InterPro" id="IPR028082">
    <property type="entry name" value="Peripla_BP_I"/>
</dbReference>
<dbReference type="EC" id="2.7.11.1" evidence="2"/>
<evidence type="ECO:0000313" key="16">
    <source>
        <dbReference type="Proteomes" id="UP000315647"/>
    </source>
</evidence>
<evidence type="ECO:0000256" key="3">
    <source>
        <dbReference type="ARBA" id="ARBA00022527"/>
    </source>
</evidence>
<dbReference type="InterPro" id="IPR028081">
    <property type="entry name" value="Leu-bd"/>
</dbReference>
<organism evidence="15 16">
    <name type="scientific">Gimesia panareensis</name>
    <dbReference type="NCBI Taxonomy" id="2527978"/>
    <lineage>
        <taxon>Bacteria</taxon>
        <taxon>Pseudomonadati</taxon>
        <taxon>Planctomycetota</taxon>
        <taxon>Planctomycetia</taxon>
        <taxon>Planctomycetales</taxon>
        <taxon>Planctomycetaceae</taxon>
        <taxon>Gimesia</taxon>
    </lineage>
</organism>
<evidence type="ECO:0000256" key="4">
    <source>
        <dbReference type="ARBA" id="ARBA00022679"/>
    </source>
</evidence>
<dbReference type="Gene3D" id="3.40.50.2300">
    <property type="match status" value="2"/>
</dbReference>
<dbReference type="PANTHER" id="PTHR47235">
    <property type="entry name" value="BLR6548 PROTEIN"/>
    <property type="match status" value="1"/>
</dbReference>
<evidence type="ECO:0000256" key="5">
    <source>
        <dbReference type="ARBA" id="ARBA00022729"/>
    </source>
</evidence>
<feature type="region of interest" description="Disordered" evidence="12">
    <location>
        <begin position="1"/>
        <end position="31"/>
    </location>
</feature>
<evidence type="ECO:0000313" key="15">
    <source>
        <dbReference type="EMBL" id="QDT26304.1"/>
    </source>
</evidence>
<dbReference type="PANTHER" id="PTHR47235:SF1">
    <property type="entry name" value="BLR6548 PROTEIN"/>
    <property type="match status" value="1"/>
</dbReference>
<dbReference type="PROSITE" id="PS00107">
    <property type="entry name" value="PROTEIN_KINASE_ATP"/>
    <property type="match status" value="1"/>
</dbReference>
<keyword evidence="4 15" id="KW-0808">Transferase</keyword>
<evidence type="ECO:0000256" key="8">
    <source>
        <dbReference type="ARBA" id="ARBA00022840"/>
    </source>
</evidence>
<evidence type="ECO:0000256" key="9">
    <source>
        <dbReference type="ARBA" id="ARBA00047899"/>
    </source>
</evidence>
<evidence type="ECO:0000256" key="12">
    <source>
        <dbReference type="SAM" id="MobiDB-lite"/>
    </source>
</evidence>
<reference evidence="15 16" key="1">
    <citation type="submission" date="2019-03" db="EMBL/GenBank/DDBJ databases">
        <title>Deep-cultivation of Planctomycetes and their phenomic and genomic characterization uncovers novel biology.</title>
        <authorList>
            <person name="Wiegand S."/>
            <person name="Jogler M."/>
            <person name="Boedeker C."/>
            <person name="Pinto D."/>
            <person name="Vollmers J."/>
            <person name="Rivas-Marin E."/>
            <person name="Kohn T."/>
            <person name="Peeters S.H."/>
            <person name="Heuer A."/>
            <person name="Rast P."/>
            <person name="Oberbeckmann S."/>
            <person name="Bunk B."/>
            <person name="Jeske O."/>
            <person name="Meyerdierks A."/>
            <person name="Storesund J.E."/>
            <person name="Kallscheuer N."/>
            <person name="Luecker S."/>
            <person name="Lage O.M."/>
            <person name="Pohl T."/>
            <person name="Merkel B.J."/>
            <person name="Hornburger P."/>
            <person name="Mueller R.-W."/>
            <person name="Bruemmer F."/>
            <person name="Labrenz M."/>
            <person name="Spormann A.M."/>
            <person name="Op den Camp H."/>
            <person name="Overmann J."/>
            <person name="Amann R."/>
            <person name="Jetten M.S.M."/>
            <person name="Mascher T."/>
            <person name="Medema M.H."/>
            <person name="Devos D.P."/>
            <person name="Kaster A.-K."/>
            <person name="Ovreas L."/>
            <person name="Rohde M."/>
            <person name="Galperin M.Y."/>
            <person name="Jogler C."/>
        </authorList>
    </citation>
    <scope>NUCLEOTIDE SEQUENCE [LARGE SCALE GENOMIC DNA]</scope>
    <source>
        <strain evidence="15 16">Enr10</strain>
    </source>
</reference>
<dbReference type="GO" id="GO:0005524">
    <property type="term" value="F:ATP binding"/>
    <property type="evidence" value="ECO:0007669"/>
    <property type="project" value="UniProtKB-UniRule"/>
</dbReference>
<comment type="similarity">
    <text evidence="1">Belongs to the leucine-binding protein family.</text>
</comment>
<keyword evidence="16" id="KW-1185">Reference proteome</keyword>
<feature type="transmembrane region" description="Helical" evidence="13">
    <location>
        <begin position="386"/>
        <end position="408"/>
    </location>
</feature>
<dbReference type="SUPFAM" id="SSF53822">
    <property type="entry name" value="Periplasmic binding protein-like I"/>
    <property type="match status" value="1"/>
</dbReference>
<dbReference type="Gene3D" id="3.30.200.20">
    <property type="entry name" value="Phosphorylase Kinase, domain 1"/>
    <property type="match status" value="1"/>
</dbReference>
<keyword evidence="13" id="KW-0472">Membrane</keyword>
<dbReference type="CDD" id="cd19978">
    <property type="entry name" value="PBP1_ABC_ligand_binding-like"/>
    <property type="match status" value="1"/>
</dbReference>
<dbReference type="AlphaFoldDB" id="A0A517Q3V5"/>
<evidence type="ECO:0000256" key="6">
    <source>
        <dbReference type="ARBA" id="ARBA00022741"/>
    </source>
</evidence>
<dbReference type="InterPro" id="IPR000719">
    <property type="entry name" value="Prot_kinase_dom"/>
</dbReference>
<dbReference type="CDD" id="cd14014">
    <property type="entry name" value="STKc_PknB_like"/>
    <property type="match status" value="1"/>
</dbReference>
<feature type="binding site" evidence="11">
    <location>
        <position position="119"/>
    </location>
    <ligand>
        <name>ATP</name>
        <dbReference type="ChEBI" id="CHEBI:30616"/>
    </ligand>
</feature>
<dbReference type="PROSITE" id="PS50011">
    <property type="entry name" value="PROTEIN_KINASE_DOM"/>
    <property type="match status" value="1"/>
</dbReference>
<comment type="catalytic activity">
    <reaction evidence="10">
        <text>L-seryl-[protein] + ATP = O-phospho-L-seryl-[protein] + ADP + H(+)</text>
        <dbReference type="Rhea" id="RHEA:17989"/>
        <dbReference type="Rhea" id="RHEA-COMP:9863"/>
        <dbReference type="Rhea" id="RHEA-COMP:11604"/>
        <dbReference type="ChEBI" id="CHEBI:15378"/>
        <dbReference type="ChEBI" id="CHEBI:29999"/>
        <dbReference type="ChEBI" id="CHEBI:30616"/>
        <dbReference type="ChEBI" id="CHEBI:83421"/>
        <dbReference type="ChEBI" id="CHEBI:456216"/>
        <dbReference type="EC" id="2.7.11.1"/>
    </reaction>
</comment>
<dbReference type="FunFam" id="3.30.200.20:FF:000035">
    <property type="entry name" value="Serine/threonine protein kinase Stk1"/>
    <property type="match status" value="1"/>
</dbReference>
<keyword evidence="5" id="KW-0732">Signal</keyword>
<keyword evidence="3" id="KW-0723">Serine/threonine-protein kinase</keyword>
<keyword evidence="7 15" id="KW-0418">Kinase</keyword>
<feature type="domain" description="Protein kinase" evidence="14">
    <location>
        <begin position="90"/>
        <end position="352"/>
    </location>
</feature>
<keyword evidence="8 11" id="KW-0067">ATP-binding</keyword>
<accession>A0A517Q3V5</accession>
<comment type="catalytic activity">
    <reaction evidence="9">
        <text>L-threonyl-[protein] + ATP = O-phospho-L-threonyl-[protein] + ADP + H(+)</text>
        <dbReference type="Rhea" id="RHEA:46608"/>
        <dbReference type="Rhea" id="RHEA-COMP:11060"/>
        <dbReference type="Rhea" id="RHEA-COMP:11605"/>
        <dbReference type="ChEBI" id="CHEBI:15378"/>
        <dbReference type="ChEBI" id="CHEBI:30013"/>
        <dbReference type="ChEBI" id="CHEBI:30616"/>
        <dbReference type="ChEBI" id="CHEBI:61977"/>
        <dbReference type="ChEBI" id="CHEBI:456216"/>
        <dbReference type="EC" id="2.7.11.1"/>
    </reaction>
</comment>
<evidence type="ECO:0000256" key="11">
    <source>
        <dbReference type="PROSITE-ProRule" id="PRU10141"/>
    </source>
</evidence>
<proteinExistence type="inferred from homology"/>
<evidence type="ECO:0000256" key="13">
    <source>
        <dbReference type="SAM" id="Phobius"/>
    </source>
</evidence>
<dbReference type="InterPro" id="IPR011009">
    <property type="entry name" value="Kinase-like_dom_sf"/>
</dbReference>
<dbReference type="Proteomes" id="UP000315647">
    <property type="component" value="Chromosome"/>
</dbReference>
<evidence type="ECO:0000256" key="10">
    <source>
        <dbReference type="ARBA" id="ARBA00048679"/>
    </source>
</evidence>
<protein>
    <recommendedName>
        <fullName evidence="2">non-specific serine/threonine protein kinase</fullName>
        <ecNumber evidence="2">2.7.11.1</ecNumber>
    </recommendedName>
</protein>
<name>A0A517Q3V5_9PLAN</name>
<evidence type="ECO:0000256" key="1">
    <source>
        <dbReference type="ARBA" id="ARBA00010062"/>
    </source>
</evidence>
<gene>
    <name evidence="15" type="primary">pknB_2</name>
    <name evidence="15" type="ORF">Enr10x_16050</name>
</gene>
<dbReference type="GO" id="GO:0106310">
    <property type="term" value="F:protein serine kinase activity"/>
    <property type="evidence" value="ECO:0007669"/>
    <property type="project" value="RHEA"/>
</dbReference>